<dbReference type="InterPro" id="IPR058548">
    <property type="entry name" value="MlaB-like_STAS"/>
</dbReference>
<protein>
    <submittedName>
        <fullName evidence="2">STAS domain-containing protein</fullName>
    </submittedName>
</protein>
<dbReference type="AlphaFoldDB" id="A0AAE2YPI1"/>
<name>A0AAE2YPI1_9PROT</name>
<organism evidence="2 3">
    <name type="scientific">Igneacidithiobacillus copahuensis</name>
    <dbReference type="NCBI Taxonomy" id="2724909"/>
    <lineage>
        <taxon>Bacteria</taxon>
        <taxon>Pseudomonadati</taxon>
        <taxon>Pseudomonadota</taxon>
        <taxon>Acidithiobacillia</taxon>
        <taxon>Acidithiobacillales</taxon>
        <taxon>Acidithiobacillaceae</taxon>
        <taxon>Igneacidithiobacillus</taxon>
    </lineage>
</organism>
<dbReference type="RefSeq" id="WP_215872936.1">
    <property type="nucleotide sequence ID" value="NZ_JAAXYO010000048.1"/>
</dbReference>
<comment type="caution">
    <text evidence="2">The sequence shown here is derived from an EMBL/GenBank/DDBJ whole genome shotgun (WGS) entry which is preliminary data.</text>
</comment>
<accession>A0AAE2YPI1</accession>
<feature type="domain" description="MlaB-like STAS" evidence="1">
    <location>
        <begin position="17"/>
        <end position="93"/>
    </location>
</feature>
<dbReference type="EMBL" id="JAAXYO010000048">
    <property type="protein sequence ID" value="MBU2787568.1"/>
    <property type="molecule type" value="Genomic_DNA"/>
</dbReference>
<evidence type="ECO:0000313" key="2">
    <source>
        <dbReference type="EMBL" id="MBU2787568.1"/>
    </source>
</evidence>
<reference evidence="2" key="1">
    <citation type="journal article" date="2021" name="ISME J.">
        <title>Genomic evolution of the class Acidithiobacillia: deep-branching Proteobacteria living in extreme acidic conditions.</title>
        <authorList>
            <person name="Moya-Beltran A."/>
            <person name="Beard S."/>
            <person name="Rojas-Villalobos C."/>
            <person name="Issotta F."/>
            <person name="Gallardo Y."/>
            <person name="Ulloa R."/>
            <person name="Giaveno A."/>
            <person name="Degli Esposti M."/>
            <person name="Johnson D.B."/>
            <person name="Quatrini R."/>
        </authorList>
    </citation>
    <scope>NUCLEOTIDE SEQUENCE</scope>
    <source>
        <strain evidence="2">VAN18-1</strain>
    </source>
</reference>
<evidence type="ECO:0000313" key="3">
    <source>
        <dbReference type="Proteomes" id="UP001197378"/>
    </source>
</evidence>
<gene>
    <name evidence="2" type="ORF">HFQ13_04995</name>
</gene>
<keyword evidence="3" id="KW-1185">Reference proteome</keyword>
<sequence length="103" mass="11592">MPAEATWERDSGGGLLLCGDWRLRPLDQVLRRGAGSLLRQRWEYLSFTKVTALDSATLAFVLDWQSAQRALGSPAELRDPPQTLLDLAKLYGLTQLWQENIHA</sequence>
<dbReference type="SUPFAM" id="SSF52091">
    <property type="entry name" value="SpoIIaa-like"/>
    <property type="match status" value="1"/>
</dbReference>
<proteinExistence type="predicted"/>
<dbReference type="Pfam" id="PF13466">
    <property type="entry name" value="STAS_2"/>
    <property type="match status" value="1"/>
</dbReference>
<evidence type="ECO:0000259" key="1">
    <source>
        <dbReference type="Pfam" id="PF13466"/>
    </source>
</evidence>
<dbReference type="InterPro" id="IPR036513">
    <property type="entry name" value="STAS_dom_sf"/>
</dbReference>
<dbReference type="Proteomes" id="UP001197378">
    <property type="component" value="Unassembled WGS sequence"/>
</dbReference>